<protein>
    <submittedName>
        <fullName evidence="1">OLC1v1004194C1</fullName>
    </submittedName>
</protein>
<evidence type="ECO:0000313" key="1">
    <source>
        <dbReference type="EMBL" id="CAI9105301.1"/>
    </source>
</evidence>
<proteinExistence type="predicted"/>
<name>A0AAV1DCY7_OLDCO</name>
<gene>
    <name evidence="1" type="ORF">OLC1_LOCUS14032</name>
</gene>
<keyword evidence="2" id="KW-1185">Reference proteome</keyword>
<dbReference type="Proteomes" id="UP001161247">
    <property type="component" value="Chromosome 5"/>
</dbReference>
<dbReference type="AlphaFoldDB" id="A0AAV1DCY7"/>
<dbReference type="EMBL" id="OX459122">
    <property type="protein sequence ID" value="CAI9105301.1"/>
    <property type="molecule type" value="Genomic_DNA"/>
</dbReference>
<accession>A0AAV1DCY7</accession>
<evidence type="ECO:0000313" key="2">
    <source>
        <dbReference type="Proteomes" id="UP001161247"/>
    </source>
</evidence>
<organism evidence="1 2">
    <name type="scientific">Oldenlandia corymbosa var. corymbosa</name>
    <dbReference type="NCBI Taxonomy" id="529605"/>
    <lineage>
        <taxon>Eukaryota</taxon>
        <taxon>Viridiplantae</taxon>
        <taxon>Streptophyta</taxon>
        <taxon>Embryophyta</taxon>
        <taxon>Tracheophyta</taxon>
        <taxon>Spermatophyta</taxon>
        <taxon>Magnoliopsida</taxon>
        <taxon>eudicotyledons</taxon>
        <taxon>Gunneridae</taxon>
        <taxon>Pentapetalae</taxon>
        <taxon>asterids</taxon>
        <taxon>lamiids</taxon>
        <taxon>Gentianales</taxon>
        <taxon>Rubiaceae</taxon>
        <taxon>Rubioideae</taxon>
        <taxon>Spermacoceae</taxon>
        <taxon>Hedyotis-Oldenlandia complex</taxon>
        <taxon>Oldenlandia</taxon>
    </lineage>
</organism>
<reference evidence="1" key="1">
    <citation type="submission" date="2023-03" db="EMBL/GenBank/DDBJ databases">
        <authorList>
            <person name="Julca I."/>
        </authorList>
    </citation>
    <scope>NUCLEOTIDE SEQUENCE</scope>
</reference>
<sequence>MANSNRNPDLSPAMVLLRSEPAVLPGGPPFCSRKRKLRWIKSFMDHERELLGYTRHIVFSTVEIRTAALLKKNHEAALEKNGGEEWNFMFVATNPDLAWIAKQNGLRVVVARNHPYYKA</sequence>